<accession>A0A9J6H8F4</accession>
<evidence type="ECO:0008006" key="3">
    <source>
        <dbReference type="Google" id="ProtNLM"/>
    </source>
</evidence>
<evidence type="ECO:0000313" key="1">
    <source>
        <dbReference type="EMBL" id="KAH9383005.1"/>
    </source>
</evidence>
<evidence type="ECO:0000313" key="2">
    <source>
        <dbReference type="Proteomes" id="UP000821853"/>
    </source>
</evidence>
<dbReference type="AlphaFoldDB" id="A0A9J6H8F4"/>
<dbReference type="EMBL" id="JABSTR010000890">
    <property type="protein sequence ID" value="KAH9383005.1"/>
    <property type="molecule type" value="Genomic_DNA"/>
</dbReference>
<organism evidence="1 2">
    <name type="scientific">Haemaphysalis longicornis</name>
    <name type="common">Bush tick</name>
    <dbReference type="NCBI Taxonomy" id="44386"/>
    <lineage>
        <taxon>Eukaryota</taxon>
        <taxon>Metazoa</taxon>
        <taxon>Ecdysozoa</taxon>
        <taxon>Arthropoda</taxon>
        <taxon>Chelicerata</taxon>
        <taxon>Arachnida</taxon>
        <taxon>Acari</taxon>
        <taxon>Parasitiformes</taxon>
        <taxon>Ixodida</taxon>
        <taxon>Ixodoidea</taxon>
        <taxon>Ixodidae</taxon>
        <taxon>Haemaphysalinae</taxon>
        <taxon>Haemaphysalis</taxon>
    </lineage>
</organism>
<dbReference type="VEuPathDB" id="VectorBase:HLOH_045610"/>
<dbReference type="PANTHER" id="PTHR11505">
    <property type="entry name" value="L1 TRANSPOSABLE ELEMENT-RELATED"/>
    <property type="match status" value="1"/>
</dbReference>
<dbReference type="OrthoDB" id="6508155at2759"/>
<proteinExistence type="predicted"/>
<dbReference type="Gene3D" id="3.30.70.1820">
    <property type="entry name" value="L1 transposable element, RRM domain"/>
    <property type="match status" value="1"/>
</dbReference>
<gene>
    <name evidence="1" type="ORF">HPB48_023640</name>
</gene>
<comment type="caution">
    <text evidence="1">The sequence shown here is derived from an EMBL/GenBank/DDBJ whole genome shotgun (WGS) entry which is preliminary data.</text>
</comment>
<reference evidence="1 2" key="1">
    <citation type="journal article" date="2020" name="Cell">
        <title>Large-Scale Comparative Analyses of Tick Genomes Elucidate Their Genetic Diversity and Vector Capacities.</title>
        <authorList>
            <consortium name="Tick Genome and Microbiome Consortium (TIGMIC)"/>
            <person name="Jia N."/>
            <person name="Wang J."/>
            <person name="Shi W."/>
            <person name="Du L."/>
            <person name="Sun Y."/>
            <person name="Zhan W."/>
            <person name="Jiang J.F."/>
            <person name="Wang Q."/>
            <person name="Zhang B."/>
            <person name="Ji P."/>
            <person name="Bell-Sakyi L."/>
            <person name="Cui X.M."/>
            <person name="Yuan T.T."/>
            <person name="Jiang B.G."/>
            <person name="Yang W.F."/>
            <person name="Lam T.T."/>
            <person name="Chang Q.C."/>
            <person name="Ding S.J."/>
            <person name="Wang X.J."/>
            <person name="Zhu J.G."/>
            <person name="Ruan X.D."/>
            <person name="Zhao L."/>
            <person name="Wei J.T."/>
            <person name="Ye R.Z."/>
            <person name="Que T.C."/>
            <person name="Du C.H."/>
            <person name="Zhou Y.H."/>
            <person name="Cheng J.X."/>
            <person name="Dai P.F."/>
            <person name="Guo W.B."/>
            <person name="Han X.H."/>
            <person name="Huang E.J."/>
            <person name="Li L.F."/>
            <person name="Wei W."/>
            <person name="Gao Y.C."/>
            <person name="Liu J.Z."/>
            <person name="Shao H.Z."/>
            <person name="Wang X."/>
            <person name="Wang C.C."/>
            <person name="Yang T.C."/>
            <person name="Huo Q.B."/>
            <person name="Li W."/>
            <person name="Chen H.Y."/>
            <person name="Chen S.E."/>
            <person name="Zhou L.G."/>
            <person name="Ni X.B."/>
            <person name="Tian J.H."/>
            <person name="Sheng Y."/>
            <person name="Liu T."/>
            <person name="Pan Y.S."/>
            <person name="Xia L.Y."/>
            <person name="Li J."/>
            <person name="Zhao F."/>
            <person name="Cao W.C."/>
        </authorList>
    </citation>
    <scope>NUCLEOTIDE SEQUENCE [LARGE SCALE GENOMIC DNA]</scope>
    <source>
        <strain evidence="1">HaeL-2018</strain>
    </source>
</reference>
<protein>
    <recommendedName>
        <fullName evidence="3">Endonuclease-reverse transcriptase</fullName>
    </recommendedName>
</protein>
<name>A0A9J6H8F4_HAELO</name>
<keyword evidence="2" id="KW-1185">Reference proteome</keyword>
<dbReference type="InterPro" id="IPR004244">
    <property type="entry name" value="Transposase_22"/>
</dbReference>
<sequence>MKSIPTSLSQHEKTLNNNISRLTKIENDCSTLASLKTQVDDIQTLAATNANVIDTLTDRFDSTEDRARRSNLLFFGFDDDEKETRSQFEQLLLKLCNETLQVSLDPRSVERGHRIGRFQPDQKRRIVVRFSHYEDKENGLLKAKKLKNSDYSIGQDCSPNTRYAQERLIKFGKSQSKLYKLHHDKLLIDKTTYVFDRRAQKVVPRPQ</sequence>
<dbReference type="Proteomes" id="UP000821853">
    <property type="component" value="Unassembled WGS sequence"/>
</dbReference>